<dbReference type="GO" id="GO:0032259">
    <property type="term" value="P:methylation"/>
    <property type="evidence" value="ECO:0007669"/>
    <property type="project" value="UniProtKB-KW"/>
</dbReference>
<dbReference type="InterPro" id="IPR001310">
    <property type="entry name" value="Histidine_triad_HIT"/>
</dbReference>
<feature type="short sequence motif" description="Histidine triad motif" evidence="1">
    <location>
        <begin position="143"/>
        <end position="147"/>
    </location>
</feature>
<dbReference type="Gene3D" id="3.30.428.10">
    <property type="entry name" value="HIT-like"/>
    <property type="match status" value="1"/>
</dbReference>
<dbReference type="SUPFAM" id="SSF54197">
    <property type="entry name" value="HIT-like"/>
    <property type="match status" value="1"/>
</dbReference>
<dbReference type="InterPro" id="IPR036265">
    <property type="entry name" value="HIT-like_sf"/>
</dbReference>
<organism evidence="3 4">
    <name type="scientific">Micrococcoides hystricis</name>
    <dbReference type="NCBI Taxonomy" id="1572761"/>
    <lineage>
        <taxon>Bacteria</taxon>
        <taxon>Bacillati</taxon>
        <taxon>Actinomycetota</taxon>
        <taxon>Actinomycetes</taxon>
        <taxon>Micrococcales</taxon>
        <taxon>Micrococcaceae</taxon>
        <taxon>Micrococcoides</taxon>
    </lineage>
</organism>
<dbReference type="Proteomes" id="UP001589862">
    <property type="component" value="Unassembled WGS sequence"/>
</dbReference>
<dbReference type="PROSITE" id="PS51084">
    <property type="entry name" value="HIT_2"/>
    <property type="match status" value="1"/>
</dbReference>
<feature type="domain" description="HIT" evidence="2">
    <location>
        <begin position="41"/>
        <end position="158"/>
    </location>
</feature>
<dbReference type="PANTHER" id="PTHR46648:SF1">
    <property type="entry name" value="ADENOSINE 5'-MONOPHOSPHORAMIDASE HNT1"/>
    <property type="match status" value="1"/>
</dbReference>
<dbReference type="GO" id="GO:0008168">
    <property type="term" value="F:methyltransferase activity"/>
    <property type="evidence" value="ECO:0007669"/>
    <property type="project" value="UniProtKB-KW"/>
</dbReference>
<dbReference type="EMBL" id="JBHLUB010000019">
    <property type="protein sequence ID" value="MFC0581562.1"/>
    <property type="molecule type" value="Genomic_DNA"/>
</dbReference>
<dbReference type="PANTHER" id="PTHR46648">
    <property type="entry name" value="HIT FAMILY PROTEIN 1"/>
    <property type="match status" value="1"/>
</dbReference>
<accession>A0ABV6P8W2</accession>
<reference evidence="3 4" key="1">
    <citation type="submission" date="2024-09" db="EMBL/GenBank/DDBJ databases">
        <authorList>
            <person name="Sun Q."/>
            <person name="Mori K."/>
        </authorList>
    </citation>
    <scope>NUCLEOTIDE SEQUENCE [LARGE SCALE GENOMIC DNA]</scope>
    <source>
        <strain evidence="3 4">NCAIM B.02604</strain>
    </source>
</reference>
<evidence type="ECO:0000256" key="1">
    <source>
        <dbReference type="PROSITE-ProRule" id="PRU00464"/>
    </source>
</evidence>
<protein>
    <submittedName>
        <fullName evidence="3">HIT family protein</fullName>
        <ecNumber evidence="3">2.1.1.-</ecNumber>
    </submittedName>
</protein>
<dbReference type="InterPro" id="IPR011146">
    <property type="entry name" value="HIT-like"/>
</dbReference>
<evidence type="ECO:0000259" key="2">
    <source>
        <dbReference type="PROSITE" id="PS51084"/>
    </source>
</evidence>
<keyword evidence="3" id="KW-0489">Methyltransferase</keyword>
<dbReference type="RefSeq" id="WP_377458252.1">
    <property type="nucleotide sequence ID" value="NZ_JBHLUB010000019.1"/>
</dbReference>
<evidence type="ECO:0000313" key="3">
    <source>
        <dbReference type="EMBL" id="MFC0581562.1"/>
    </source>
</evidence>
<evidence type="ECO:0000313" key="4">
    <source>
        <dbReference type="Proteomes" id="UP001589862"/>
    </source>
</evidence>
<name>A0ABV6P8W2_9MICC</name>
<dbReference type="EC" id="2.1.1.-" evidence="3"/>
<proteinExistence type="predicted"/>
<comment type="caution">
    <text evidence="3">The sequence shown here is derived from an EMBL/GenBank/DDBJ whole genome shotgun (WGS) entry which is preliminary data.</text>
</comment>
<keyword evidence="4" id="KW-1185">Reference proteome</keyword>
<sequence length="202" mass="22987">MSNSKNTTTDSGSAEALTRWQQHWLDTTRTGSWEPQDYVCPFCELAAGDPSDRDNLCELTDMVYQDELVMAFIACDGFGPRPGHVMIVPTQHHETLYTLPADVQTAIMSLAQELAFAIKLAWSPEGVSTRQHNEPAGNQHVWHYHLHIFPRYRDDNLYRQLRERLPVAFRAEKARELSAALTTVQESKQQFLAAEQKAERTA</sequence>
<gene>
    <name evidence="3" type="ORF">ACFFFR_04050</name>
</gene>
<dbReference type="Pfam" id="PF01230">
    <property type="entry name" value="HIT"/>
    <property type="match status" value="1"/>
</dbReference>
<keyword evidence="3" id="KW-0808">Transferase</keyword>